<sequence>MNMIISAIAQGLIWSLLALGLFISYRILNVADMSTEGSFTLGAAVAVTSITNGLNPFLSIFLSLIAGALAGGVTGFLITKLNISSLLAGILTMTGLYSVNLRVMGKANVNLLGLNTIFSGISELGLPRHSDTILIGVLIVLVIIILYSIFFKTEFGQALIATGDNQAMARSLGISTNIMTTVGLMMSNGVIALAGGVIAQSNGYADIQMGIGAIVIGLASIIIGEVLFPHVSLKIRLVCLVLGSIIYRLVMVLVLEANLNPNDFKLISAIMLAGFLALPKIKAVYDVKIYRRKIAKPIDKQVK</sequence>
<evidence type="ECO:0000256" key="3">
    <source>
        <dbReference type="ARBA" id="ARBA00022692"/>
    </source>
</evidence>
<evidence type="ECO:0000256" key="4">
    <source>
        <dbReference type="ARBA" id="ARBA00022989"/>
    </source>
</evidence>
<keyword evidence="2" id="KW-1003">Cell membrane</keyword>
<feature type="transmembrane region" description="Helical" evidence="6">
    <location>
        <begin position="133"/>
        <end position="151"/>
    </location>
</feature>
<evidence type="ECO:0000256" key="6">
    <source>
        <dbReference type="SAM" id="Phobius"/>
    </source>
</evidence>
<feature type="transmembrane region" description="Helical" evidence="6">
    <location>
        <begin position="86"/>
        <end position="105"/>
    </location>
</feature>
<protein>
    <submittedName>
        <fullName evidence="7">Autoinducer 2 import system permease protein LsrC</fullName>
    </submittedName>
</protein>
<dbReference type="AlphaFoldDB" id="A0A1S6INS9"/>
<evidence type="ECO:0000313" key="8">
    <source>
        <dbReference type="Proteomes" id="UP000188993"/>
    </source>
</evidence>
<proteinExistence type="predicted"/>
<feature type="transmembrane region" description="Helical" evidence="6">
    <location>
        <begin position="172"/>
        <end position="195"/>
    </location>
</feature>
<name>A0A1S6INS9_9LACT</name>
<gene>
    <name evidence="7" type="primary">lsrC</name>
    <name evidence="7" type="ORF">BW727_100814</name>
</gene>
<dbReference type="OrthoDB" id="9778389at2"/>
<feature type="transmembrane region" description="Helical" evidence="6">
    <location>
        <begin position="57"/>
        <end position="79"/>
    </location>
</feature>
<dbReference type="GO" id="GO:0005886">
    <property type="term" value="C:plasma membrane"/>
    <property type="evidence" value="ECO:0007669"/>
    <property type="project" value="UniProtKB-SubCell"/>
</dbReference>
<dbReference type="PANTHER" id="PTHR32196:SF69">
    <property type="entry name" value="BRANCHED-CHAIN AMINO ACID TRANSPORT SYSTEM, PERMEASE PROTEIN"/>
    <property type="match status" value="1"/>
</dbReference>
<keyword evidence="5 6" id="KW-0472">Membrane</keyword>
<organism evidence="7 8">
    <name type="scientific">Jeotgalibaca dankookensis</name>
    <dbReference type="NCBI Taxonomy" id="708126"/>
    <lineage>
        <taxon>Bacteria</taxon>
        <taxon>Bacillati</taxon>
        <taxon>Bacillota</taxon>
        <taxon>Bacilli</taxon>
        <taxon>Lactobacillales</taxon>
        <taxon>Carnobacteriaceae</taxon>
        <taxon>Jeotgalibaca</taxon>
    </lineage>
</organism>
<dbReference type="Pfam" id="PF02653">
    <property type="entry name" value="BPD_transp_2"/>
    <property type="match status" value="1"/>
</dbReference>
<keyword evidence="4 6" id="KW-1133">Transmembrane helix</keyword>
<comment type="subcellular location">
    <subcellularLocation>
        <location evidence="1">Cell membrane</location>
        <topology evidence="1">Multi-pass membrane protein</topology>
    </subcellularLocation>
</comment>
<dbReference type="PANTHER" id="PTHR32196">
    <property type="entry name" value="ABC TRANSPORTER PERMEASE PROTEIN YPHD-RELATED-RELATED"/>
    <property type="match status" value="1"/>
</dbReference>
<feature type="transmembrane region" description="Helical" evidence="6">
    <location>
        <begin position="266"/>
        <end position="285"/>
    </location>
</feature>
<evidence type="ECO:0000256" key="1">
    <source>
        <dbReference type="ARBA" id="ARBA00004651"/>
    </source>
</evidence>
<dbReference type="KEGG" id="jda:BW727_100814"/>
<dbReference type="GO" id="GO:0022857">
    <property type="term" value="F:transmembrane transporter activity"/>
    <property type="evidence" value="ECO:0007669"/>
    <property type="project" value="InterPro"/>
</dbReference>
<keyword evidence="8" id="KW-1185">Reference proteome</keyword>
<feature type="transmembrane region" description="Helical" evidence="6">
    <location>
        <begin position="235"/>
        <end position="254"/>
    </location>
</feature>
<evidence type="ECO:0000256" key="2">
    <source>
        <dbReference type="ARBA" id="ARBA00022475"/>
    </source>
</evidence>
<accession>A0A1S6INS9</accession>
<reference evidence="7 8" key="1">
    <citation type="journal article" date="2014" name="Int. J. Syst. Evol. Microbiol.">
        <title>Jeotgalibaca dankookensis gen. nov., sp. nov., a member of the family Carnobacteriaceae, isolated from seujeot (Korean traditional food).</title>
        <authorList>
            <person name="Lee D.G."/>
            <person name="Trujillo M.E."/>
            <person name="Kang H."/>
            <person name="Ahn T.Y."/>
        </authorList>
    </citation>
    <scope>NUCLEOTIDE SEQUENCE [LARGE SCALE GENOMIC DNA]</scope>
    <source>
        <strain evidence="7 8">EX-07</strain>
    </source>
</reference>
<keyword evidence="3 6" id="KW-0812">Transmembrane</keyword>
<feature type="transmembrane region" description="Helical" evidence="6">
    <location>
        <begin position="7"/>
        <end position="28"/>
    </location>
</feature>
<dbReference type="InterPro" id="IPR001851">
    <property type="entry name" value="ABC_transp_permease"/>
</dbReference>
<dbReference type="CDD" id="cd06574">
    <property type="entry name" value="TM_PBP1_branched-chain-AA_like"/>
    <property type="match status" value="1"/>
</dbReference>
<dbReference type="STRING" id="708126.BW727_100814"/>
<evidence type="ECO:0000256" key="5">
    <source>
        <dbReference type="ARBA" id="ARBA00023136"/>
    </source>
</evidence>
<dbReference type="EMBL" id="CP019728">
    <property type="protein sequence ID" value="AQS53207.1"/>
    <property type="molecule type" value="Genomic_DNA"/>
</dbReference>
<dbReference type="RefSeq" id="WP_062469308.1">
    <property type="nucleotide sequence ID" value="NZ_BBYN01000012.1"/>
</dbReference>
<feature type="transmembrane region" description="Helical" evidence="6">
    <location>
        <begin position="207"/>
        <end position="228"/>
    </location>
</feature>
<dbReference type="Proteomes" id="UP000188993">
    <property type="component" value="Chromosome"/>
</dbReference>
<evidence type="ECO:0000313" key="7">
    <source>
        <dbReference type="EMBL" id="AQS53207.1"/>
    </source>
</evidence>